<accession>A0A849APF7</accession>
<dbReference type="GO" id="GO:0009083">
    <property type="term" value="P:branched-chain amino acid catabolic process"/>
    <property type="evidence" value="ECO:0007669"/>
    <property type="project" value="TreeGrafter"/>
</dbReference>
<evidence type="ECO:0000256" key="2">
    <source>
        <dbReference type="ARBA" id="ARBA00023002"/>
    </source>
</evidence>
<dbReference type="Proteomes" id="UP000549517">
    <property type="component" value="Unassembled WGS sequence"/>
</dbReference>
<protein>
    <submittedName>
        <fullName evidence="5">Pyruvate dehydrogenase (Acetyl-transferring) E1 component subunit alpha</fullName>
    </submittedName>
</protein>
<dbReference type="CDD" id="cd02000">
    <property type="entry name" value="TPP_E1_PDC_ADC_BCADC"/>
    <property type="match status" value="1"/>
</dbReference>
<organism evidence="5 6">
    <name type="scientific">Brevibacterium luteolum</name>
    <dbReference type="NCBI Taxonomy" id="199591"/>
    <lineage>
        <taxon>Bacteria</taxon>
        <taxon>Bacillati</taxon>
        <taxon>Actinomycetota</taxon>
        <taxon>Actinomycetes</taxon>
        <taxon>Micrococcales</taxon>
        <taxon>Brevibacteriaceae</taxon>
        <taxon>Brevibacterium</taxon>
    </lineage>
</organism>
<dbReference type="EMBL" id="JABEMC010000002">
    <property type="protein sequence ID" value="NNG78699.1"/>
    <property type="molecule type" value="Genomic_DNA"/>
</dbReference>
<dbReference type="SUPFAM" id="SSF52518">
    <property type="entry name" value="Thiamin diphosphate-binding fold (THDP-binding)"/>
    <property type="match status" value="1"/>
</dbReference>
<dbReference type="GO" id="GO:0016624">
    <property type="term" value="F:oxidoreductase activity, acting on the aldehyde or oxo group of donors, disulfide as acceptor"/>
    <property type="evidence" value="ECO:0007669"/>
    <property type="project" value="InterPro"/>
</dbReference>
<evidence type="ECO:0000259" key="4">
    <source>
        <dbReference type="Pfam" id="PF00676"/>
    </source>
</evidence>
<dbReference type="GO" id="GO:0000287">
    <property type="term" value="F:magnesium ion binding"/>
    <property type="evidence" value="ECO:0007669"/>
    <property type="project" value="UniProtKB-ARBA"/>
</dbReference>
<dbReference type="InterPro" id="IPR050771">
    <property type="entry name" value="Alpha-ketoacid_DH_E1_comp"/>
</dbReference>
<dbReference type="PANTHER" id="PTHR43380">
    <property type="entry name" value="2-OXOISOVALERATE DEHYDROGENASE SUBUNIT ALPHA, MITOCHONDRIAL"/>
    <property type="match status" value="1"/>
</dbReference>
<dbReference type="NCBIfam" id="TIGR03181">
    <property type="entry name" value="PDH_E1_alph_x"/>
    <property type="match status" value="1"/>
</dbReference>
<keyword evidence="2" id="KW-0560">Oxidoreductase</keyword>
<name>A0A849APF7_9MICO</name>
<dbReference type="Gene3D" id="3.40.50.970">
    <property type="match status" value="1"/>
</dbReference>
<comment type="cofactor">
    <cofactor evidence="1">
        <name>thiamine diphosphate</name>
        <dbReference type="ChEBI" id="CHEBI:58937"/>
    </cofactor>
</comment>
<evidence type="ECO:0000256" key="3">
    <source>
        <dbReference type="ARBA" id="ARBA00023052"/>
    </source>
</evidence>
<dbReference type="RefSeq" id="WP_249362004.1">
    <property type="nucleotide sequence ID" value="NZ_BAAAKH010000007.1"/>
</dbReference>
<dbReference type="InterPro" id="IPR017596">
    <property type="entry name" value="PdhA/BkdA"/>
</dbReference>
<dbReference type="InterPro" id="IPR029061">
    <property type="entry name" value="THDP-binding"/>
</dbReference>
<evidence type="ECO:0000256" key="1">
    <source>
        <dbReference type="ARBA" id="ARBA00001964"/>
    </source>
</evidence>
<evidence type="ECO:0000313" key="6">
    <source>
        <dbReference type="Proteomes" id="UP000549517"/>
    </source>
</evidence>
<sequence length="384" mass="41929">MTSNIAQGASPDIGSGPRMIQMLTPEGERVSSGEYDAFAAELTDEDLRGFYKDMVLVRRVDAEGNALQRQGQLGLWAPLLGQEAAQIGMGRASRPQDFVFPTYREHGLAWCRGVPPETLLGMFRGQNHSGWDPQALRFHSYTIVIGSQTLHATGYAMGIQMDGDVGTGDLERDAVSIACFGDGATSQGDVSEALTFAGAFNAPVLFFCQNNQWAISEPTSVQTPAPLYTRGQGFGVPGVRVDGNDPIAMYAVSRASLDSVRAGHGPMLIEAFTYRMGAHTTADDPTKYRDDAVTEEWKAKDPIKRLRIYLENETDTGEDFFAQVDEEADALAARIREACVSMVEPDVSEIFDNVFEDPHPLIEEEKAAYLDYLDSFADTAEGAR</sequence>
<reference evidence="5 6" key="1">
    <citation type="submission" date="2020-05" db="EMBL/GenBank/DDBJ databases">
        <title>MicrobeNet Type strains.</title>
        <authorList>
            <person name="Nicholson A.C."/>
        </authorList>
    </citation>
    <scope>NUCLEOTIDE SEQUENCE [LARGE SCALE GENOMIC DNA]</scope>
    <source>
        <strain evidence="5 6">CCUG 46604</strain>
    </source>
</reference>
<dbReference type="Pfam" id="PF00676">
    <property type="entry name" value="E1_dh"/>
    <property type="match status" value="1"/>
</dbReference>
<proteinExistence type="predicted"/>
<comment type="caution">
    <text evidence="5">The sequence shown here is derived from an EMBL/GenBank/DDBJ whole genome shotgun (WGS) entry which is preliminary data.</text>
</comment>
<dbReference type="AlphaFoldDB" id="A0A849APF7"/>
<dbReference type="InterPro" id="IPR001017">
    <property type="entry name" value="DH_E1"/>
</dbReference>
<feature type="domain" description="Dehydrogenase E1 component" evidence="4">
    <location>
        <begin position="52"/>
        <end position="330"/>
    </location>
</feature>
<dbReference type="PANTHER" id="PTHR43380:SF1">
    <property type="entry name" value="2-OXOISOVALERATE DEHYDROGENASE SUBUNIT ALPHA, MITOCHONDRIAL"/>
    <property type="match status" value="1"/>
</dbReference>
<keyword evidence="5" id="KW-0670">Pyruvate</keyword>
<gene>
    <name evidence="5" type="primary">pdhA</name>
    <name evidence="5" type="ORF">HLA91_04810</name>
</gene>
<keyword evidence="3" id="KW-0786">Thiamine pyrophosphate</keyword>
<evidence type="ECO:0000313" key="5">
    <source>
        <dbReference type="EMBL" id="NNG78699.1"/>
    </source>
</evidence>